<dbReference type="InterPro" id="IPR016024">
    <property type="entry name" value="ARM-type_fold"/>
</dbReference>
<keyword evidence="3" id="KW-0808">Transferase</keyword>
<dbReference type="InterPro" id="IPR011989">
    <property type="entry name" value="ARM-like"/>
</dbReference>
<accession>A0ABQ5CQJ6</accession>
<reference evidence="4" key="1">
    <citation type="journal article" date="2022" name="Int. J. Mol. Sci.">
        <title>Draft Genome of Tanacetum Coccineum: Genomic Comparison of Closely Related Tanacetum-Family Plants.</title>
        <authorList>
            <person name="Yamashiro T."/>
            <person name="Shiraishi A."/>
            <person name="Nakayama K."/>
            <person name="Satake H."/>
        </authorList>
    </citation>
    <scope>NUCLEOTIDE SEQUENCE</scope>
</reference>
<protein>
    <recommendedName>
        <fullName evidence="2">HECT-type E3 ubiquitin transferase</fullName>
        <ecNumber evidence="2">2.3.2.26</ecNumber>
    </recommendedName>
</protein>
<dbReference type="SUPFAM" id="SSF48371">
    <property type="entry name" value="ARM repeat"/>
    <property type="match status" value="1"/>
</dbReference>
<name>A0ABQ5CQJ6_9ASTR</name>
<dbReference type="EMBL" id="BQNB010014474">
    <property type="protein sequence ID" value="GJT28608.1"/>
    <property type="molecule type" value="Genomic_DNA"/>
</dbReference>
<comment type="caution">
    <text evidence="4">The sequence shown here is derived from an EMBL/GenBank/DDBJ whole genome shotgun (WGS) entry which is preliminary data.</text>
</comment>
<proteinExistence type="predicted"/>
<dbReference type="Proteomes" id="UP001151760">
    <property type="component" value="Unassembled WGS sequence"/>
</dbReference>
<evidence type="ECO:0000256" key="1">
    <source>
        <dbReference type="ARBA" id="ARBA00000885"/>
    </source>
</evidence>
<dbReference type="Gene3D" id="1.25.10.10">
    <property type="entry name" value="Leucine-rich Repeat Variant"/>
    <property type="match status" value="1"/>
</dbReference>
<sequence length="193" mass="20317">MCVCFVRGLKPLILALQSLKSILVVDFGLGGCGIAKLAHMLLGKSLPALKNISQEHTTACLRAGALMAVLSYLDFFSTGVQRVALSTATNMCKNLPSDAADFVMVVVPLLTSLLQYHDAKHASVLLNRIVEAFASSPDGLDEICIHGLVTQAAPLISTSIWKWAGVSPTLTTSTYTSLIRLISTCASGGSPLG</sequence>
<evidence type="ECO:0000313" key="5">
    <source>
        <dbReference type="Proteomes" id="UP001151760"/>
    </source>
</evidence>
<comment type="catalytic activity">
    <reaction evidence="1">
        <text>S-ubiquitinyl-[E2 ubiquitin-conjugating enzyme]-L-cysteine + [acceptor protein]-L-lysine = [E2 ubiquitin-conjugating enzyme]-L-cysteine + N(6)-ubiquitinyl-[acceptor protein]-L-lysine.</text>
        <dbReference type="EC" id="2.3.2.26"/>
    </reaction>
</comment>
<dbReference type="InterPro" id="IPR045322">
    <property type="entry name" value="HECTD1/TRIP12-like"/>
</dbReference>
<evidence type="ECO:0000313" key="4">
    <source>
        <dbReference type="EMBL" id="GJT28608.1"/>
    </source>
</evidence>
<dbReference type="EC" id="2.3.2.26" evidence="2"/>
<evidence type="ECO:0000256" key="3">
    <source>
        <dbReference type="ARBA" id="ARBA00022679"/>
    </source>
</evidence>
<dbReference type="PANTHER" id="PTHR45670">
    <property type="entry name" value="E3 UBIQUITIN-PROTEIN LIGASE TRIP12"/>
    <property type="match status" value="1"/>
</dbReference>
<dbReference type="PANTHER" id="PTHR45670:SF1">
    <property type="entry name" value="E3 UBIQUITIN-PROTEIN LIGASE HECTD1"/>
    <property type="match status" value="1"/>
</dbReference>
<organism evidence="4 5">
    <name type="scientific">Tanacetum coccineum</name>
    <dbReference type="NCBI Taxonomy" id="301880"/>
    <lineage>
        <taxon>Eukaryota</taxon>
        <taxon>Viridiplantae</taxon>
        <taxon>Streptophyta</taxon>
        <taxon>Embryophyta</taxon>
        <taxon>Tracheophyta</taxon>
        <taxon>Spermatophyta</taxon>
        <taxon>Magnoliopsida</taxon>
        <taxon>eudicotyledons</taxon>
        <taxon>Gunneridae</taxon>
        <taxon>Pentapetalae</taxon>
        <taxon>asterids</taxon>
        <taxon>campanulids</taxon>
        <taxon>Asterales</taxon>
        <taxon>Asteraceae</taxon>
        <taxon>Asteroideae</taxon>
        <taxon>Anthemideae</taxon>
        <taxon>Anthemidinae</taxon>
        <taxon>Tanacetum</taxon>
    </lineage>
</organism>
<evidence type="ECO:0000256" key="2">
    <source>
        <dbReference type="ARBA" id="ARBA00012485"/>
    </source>
</evidence>
<keyword evidence="5" id="KW-1185">Reference proteome</keyword>
<reference evidence="4" key="2">
    <citation type="submission" date="2022-01" db="EMBL/GenBank/DDBJ databases">
        <authorList>
            <person name="Yamashiro T."/>
            <person name="Shiraishi A."/>
            <person name="Satake H."/>
            <person name="Nakayama K."/>
        </authorList>
    </citation>
    <scope>NUCLEOTIDE SEQUENCE</scope>
</reference>
<gene>
    <name evidence="4" type="ORF">Tco_0908883</name>
</gene>